<dbReference type="InParanoid" id="A0A163IS66"/>
<name>A0A163IS66_ABSGL</name>
<protein>
    <submittedName>
        <fullName evidence="1">Uncharacterized protein</fullName>
    </submittedName>
</protein>
<dbReference type="AlphaFoldDB" id="A0A163IS66"/>
<gene>
    <name evidence="1" type="primary">ABSGL_00320.1 scaffold 479</name>
</gene>
<sequence>PTSLKRSFRLPGGAFTVRAVDWKALMCYVYPSVFVPALGSNAAPAMMALIKVAQRVQLYELDEDDLDELDNDIDTWMAYIRQMIDAGIVSPSFSTPNHHYIHHVASTIRSLGPLRMISACCMERTIGDFKQDIRSKNDSGANAQNVLFNKAAIAYATRYGLANDDDDDDDD</sequence>
<dbReference type="OrthoDB" id="2289822at2759"/>
<evidence type="ECO:0000313" key="2">
    <source>
        <dbReference type="Proteomes" id="UP000078561"/>
    </source>
</evidence>
<feature type="non-terminal residue" evidence="1">
    <location>
        <position position="171"/>
    </location>
</feature>
<dbReference type="OMA" id="CCMERTI"/>
<feature type="non-terminal residue" evidence="1">
    <location>
        <position position="1"/>
    </location>
</feature>
<keyword evidence="2" id="KW-1185">Reference proteome</keyword>
<organism evidence="1">
    <name type="scientific">Absidia glauca</name>
    <name type="common">Pin mould</name>
    <dbReference type="NCBI Taxonomy" id="4829"/>
    <lineage>
        <taxon>Eukaryota</taxon>
        <taxon>Fungi</taxon>
        <taxon>Fungi incertae sedis</taxon>
        <taxon>Mucoromycota</taxon>
        <taxon>Mucoromycotina</taxon>
        <taxon>Mucoromycetes</taxon>
        <taxon>Mucorales</taxon>
        <taxon>Cunninghamellaceae</taxon>
        <taxon>Absidia</taxon>
    </lineage>
</organism>
<dbReference type="EMBL" id="LT550125">
    <property type="protein sequence ID" value="SAL95022.1"/>
    <property type="molecule type" value="Genomic_DNA"/>
</dbReference>
<proteinExistence type="predicted"/>
<accession>A0A163IS66</accession>
<dbReference type="Proteomes" id="UP000078561">
    <property type="component" value="Unassembled WGS sequence"/>
</dbReference>
<evidence type="ECO:0000313" key="1">
    <source>
        <dbReference type="EMBL" id="SAL95022.1"/>
    </source>
</evidence>
<reference evidence="1" key="1">
    <citation type="submission" date="2016-04" db="EMBL/GenBank/DDBJ databases">
        <authorList>
            <person name="Evans L.H."/>
            <person name="Alamgir A."/>
            <person name="Owens N."/>
            <person name="Weber N.D."/>
            <person name="Virtaneva K."/>
            <person name="Barbian K."/>
            <person name="Babar A."/>
            <person name="Rosenke K."/>
        </authorList>
    </citation>
    <scope>NUCLEOTIDE SEQUENCE [LARGE SCALE GENOMIC DNA]</scope>
    <source>
        <strain evidence="1">CBS 101.48</strain>
    </source>
</reference>